<proteinExistence type="predicted"/>
<reference evidence="2 3" key="1">
    <citation type="journal article" date="2024" name="Genome Biol. Evol.">
        <title>Chromosome-level genome assembly of the viviparous eelpout Zoarces viviparus.</title>
        <authorList>
            <person name="Fuhrmann N."/>
            <person name="Brasseur M.V."/>
            <person name="Bakowski C.E."/>
            <person name="Podsiadlowski L."/>
            <person name="Prost S."/>
            <person name="Krehenwinkel H."/>
            <person name="Mayer C."/>
        </authorList>
    </citation>
    <scope>NUCLEOTIDE SEQUENCE [LARGE SCALE GENOMIC DNA]</scope>
    <source>
        <strain evidence="2">NO-MEL_2022_Ind0_liver</strain>
    </source>
</reference>
<sequence length="91" mass="10268">MGNSVSTDFITPTSKKLSWGHQEEDTVKLEDVLTQREDALWRVKAKQSLSVKKVHLTRSIRYVDLALQESDSLYPNMGEMLNPAFVGDQAS</sequence>
<dbReference type="AlphaFoldDB" id="A0AAW1E5Q9"/>
<organism evidence="2 3">
    <name type="scientific">Zoarces viviparus</name>
    <name type="common">Viviparous eelpout</name>
    <name type="synonym">Blennius viviparus</name>
    <dbReference type="NCBI Taxonomy" id="48416"/>
    <lineage>
        <taxon>Eukaryota</taxon>
        <taxon>Metazoa</taxon>
        <taxon>Chordata</taxon>
        <taxon>Craniata</taxon>
        <taxon>Vertebrata</taxon>
        <taxon>Euteleostomi</taxon>
        <taxon>Actinopterygii</taxon>
        <taxon>Neopterygii</taxon>
        <taxon>Teleostei</taxon>
        <taxon>Neoteleostei</taxon>
        <taxon>Acanthomorphata</taxon>
        <taxon>Eupercaria</taxon>
        <taxon>Perciformes</taxon>
        <taxon>Cottioidei</taxon>
        <taxon>Zoarcales</taxon>
        <taxon>Zoarcidae</taxon>
        <taxon>Zoarcinae</taxon>
        <taxon>Zoarces</taxon>
    </lineage>
</organism>
<evidence type="ECO:0000313" key="2">
    <source>
        <dbReference type="EMBL" id="KAK9517488.1"/>
    </source>
</evidence>
<evidence type="ECO:0000313" key="1">
    <source>
        <dbReference type="EMBL" id="KAK9513606.1"/>
    </source>
</evidence>
<accession>A0AAW1E5Q9</accession>
<name>A0AAW1E5Q9_ZOAVI</name>
<dbReference type="EMBL" id="JBCEZU010000597">
    <property type="protein sequence ID" value="KAK9513606.1"/>
    <property type="molecule type" value="Genomic_DNA"/>
</dbReference>
<dbReference type="EMBL" id="JBCEZU010000540">
    <property type="protein sequence ID" value="KAK9517488.1"/>
    <property type="molecule type" value="Genomic_DNA"/>
</dbReference>
<dbReference type="Proteomes" id="UP001488805">
    <property type="component" value="Unassembled WGS sequence"/>
</dbReference>
<evidence type="ECO:0000313" key="3">
    <source>
        <dbReference type="Proteomes" id="UP001488805"/>
    </source>
</evidence>
<keyword evidence="3" id="KW-1185">Reference proteome</keyword>
<protein>
    <submittedName>
        <fullName evidence="2">Uncharacterized protein</fullName>
    </submittedName>
</protein>
<gene>
    <name evidence="2" type="ORF">VZT92_023944</name>
    <name evidence="1" type="ORF">VZT92_027125</name>
</gene>
<comment type="caution">
    <text evidence="2">The sequence shown here is derived from an EMBL/GenBank/DDBJ whole genome shotgun (WGS) entry which is preliminary data.</text>
</comment>